<dbReference type="InParanoid" id="S8E5V9"/>
<sequence>MAVKHEVTLYDVRSTLDPPAWSPNVWRVRFILNYKRLPYTTCWLSYPEIGDVLSAAGVPPTRTQKPFFTVPSIIDQTDGHRVARSESSKIAMYLEKARPSPSIFPDADPSVQLHYIDFIEEHVYTPMIYMTVPSTTRILDGADLEYYLSSREGFLGITLEDMFPLHKQASIWRSLEDGLDALSSFIDSLPRRGRRRRWLFSAAETPGYADFVLGAIFYWFEKAGPVGAWDRIRFRNGGKWERLVQELQPFSKVL</sequence>
<keyword evidence="1" id="KW-0472">Membrane</keyword>
<organism evidence="4 5">
    <name type="scientific">Fomitopsis schrenkii</name>
    <name type="common">Brown rot fungus</name>
    <dbReference type="NCBI Taxonomy" id="2126942"/>
    <lineage>
        <taxon>Eukaryota</taxon>
        <taxon>Fungi</taxon>
        <taxon>Dikarya</taxon>
        <taxon>Basidiomycota</taxon>
        <taxon>Agaricomycotina</taxon>
        <taxon>Agaricomycetes</taxon>
        <taxon>Polyporales</taxon>
        <taxon>Fomitopsis</taxon>
    </lineage>
</organism>
<dbReference type="Pfam" id="PF13417">
    <property type="entry name" value="GST_N_3"/>
    <property type="match status" value="1"/>
</dbReference>
<reference evidence="4 5" key="1">
    <citation type="journal article" date="2012" name="Science">
        <title>The Paleozoic origin of enzymatic lignin decomposition reconstructed from 31 fungal genomes.</title>
        <authorList>
            <person name="Floudas D."/>
            <person name="Binder M."/>
            <person name="Riley R."/>
            <person name="Barry K."/>
            <person name="Blanchette R.A."/>
            <person name="Henrissat B."/>
            <person name="Martinez A.T."/>
            <person name="Otillar R."/>
            <person name="Spatafora J.W."/>
            <person name="Yadav J.S."/>
            <person name="Aerts A."/>
            <person name="Benoit I."/>
            <person name="Boyd A."/>
            <person name="Carlson A."/>
            <person name="Copeland A."/>
            <person name="Coutinho P.M."/>
            <person name="de Vries R.P."/>
            <person name="Ferreira P."/>
            <person name="Findley K."/>
            <person name="Foster B."/>
            <person name="Gaskell J."/>
            <person name="Glotzer D."/>
            <person name="Gorecki P."/>
            <person name="Heitman J."/>
            <person name="Hesse C."/>
            <person name="Hori C."/>
            <person name="Igarashi K."/>
            <person name="Jurgens J.A."/>
            <person name="Kallen N."/>
            <person name="Kersten P."/>
            <person name="Kohler A."/>
            <person name="Kuees U."/>
            <person name="Kumar T.K.A."/>
            <person name="Kuo A."/>
            <person name="LaButti K."/>
            <person name="Larrondo L.F."/>
            <person name="Lindquist E."/>
            <person name="Ling A."/>
            <person name="Lombard V."/>
            <person name="Lucas S."/>
            <person name="Lundell T."/>
            <person name="Martin R."/>
            <person name="McLaughlin D.J."/>
            <person name="Morgenstern I."/>
            <person name="Morin E."/>
            <person name="Murat C."/>
            <person name="Nagy L.G."/>
            <person name="Nolan M."/>
            <person name="Ohm R.A."/>
            <person name="Patyshakuliyeva A."/>
            <person name="Rokas A."/>
            <person name="Ruiz-Duenas F.J."/>
            <person name="Sabat G."/>
            <person name="Salamov A."/>
            <person name="Samejima M."/>
            <person name="Schmutz J."/>
            <person name="Slot J.C."/>
            <person name="St John F."/>
            <person name="Stenlid J."/>
            <person name="Sun H."/>
            <person name="Sun S."/>
            <person name="Syed K."/>
            <person name="Tsang A."/>
            <person name="Wiebenga A."/>
            <person name="Young D."/>
            <person name="Pisabarro A."/>
            <person name="Eastwood D.C."/>
            <person name="Martin F."/>
            <person name="Cullen D."/>
            <person name="Grigoriev I.V."/>
            <person name="Hibbett D.S."/>
        </authorList>
    </citation>
    <scope>NUCLEOTIDE SEQUENCE</scope>
    <source>
        <strain evidence="5">FP-58527</strain>
    </source>
</reference>
<feature type="transmembrane region" description="Helical" evidence="1">
    <location>
        <begin position="198"/>
        <end position="220"/>
    </location>
</feature>
<evidence type="ECO:0000256" key="1">
    <source>
        <dbReference type="SAM" id="Phobius"/>
    </source>
</evidence>
<accession>S8E5V9</accession>
<evidence type="ECO:0000259" key="3">
    <source>
        <dbReference type="Pfam" id="PF22041"/>
    </source>
</evidence>
<proteinExistence type="predicted"/>
<keyword evidence="1" id="KW-1133">Transmembrane helix</keyword>
<evidence type="ECO:0000259" key="2">
    <source>
        <dbReference type="Pfam" id="PF13417"/>
    </source>
</evidence>
<dbReference type="SUPFAM" id="SSF52833">
    <property type="entry name" value="Thioredoxin-like"/>
    <property type="match status" value="1"/>
</dbReference>
<dbReference type="EMBL" id="KE504152">
    <property type="protein sequence ID" value="EPT00063.1"/>
    <property type="molecule type" value="Genomic_DNA"/>
</dbReference>
<dbReference type="Proteomes" id="UP000015241">
    <property type="component" value="Unassembled WGS sequence"/>
</dbReference>
<name>S8E5V9_FOMSC</name>
<evidence type="ECO:0000313" key="4">
    <source>
        <dbReference type="EMBL" id="EPT00063.1"/>
    </source>
</evidence>
<dbReference type="InterPro" id="IPR004045">
    <property type="entry name" value="Glutathione_S-Trfase_N"/>
</dbReference>
<keyword evidence="1" id="KW-0812">Transmembrane</keyword>
<dbReference type="OrthoDB" id="4951845at2759"/>
<dbReference type="HOGENOM" id="CLU_011226_4_0_1"/>
<dbReference type="eggNOG" id="ENOG502QQN3">
    <property type="taxonomic scope" value="Eukaryota"/>
</dbReference>
<evidence type="ECO:0000313" key="5">
    <source>
        <dbReference type="Proteomes" id="UP000015241"/>
    </source>
</evidence>
<dbReference type="AlphaFoldDB" id="S8E5V9"/>
<feature type="domain" description="Glutathione S-transferase UstS-like C-terminal" evidence="3">
    <location>
        <begin position="112"/>
        <end position="250"/>
    </location>
</feature>
<dbReference type="Gene3D" id="1.20.1050.10">
    <property type="match status" value="1"/>
</dbReference>
<dbReference type="InterPro" id="IPR036249">
    <property type="entry name" value="Thioredoxin-like_sf"/>
</dbReference>
<gene>
    <name evidence="4" type="ORF">FOMPIDRAFT_1030684</name>
</gene>
<keyword evidence="5" id="KW-1185">Reference proteome</keyword>
<dbReference type="STRING" id="743788.S8E5V9"/>
<feature type="domain" description="GST N-terminal" evidence="2">
    <location>
        <begin position="22"/>
        <end position="101"/>
    </location>
</feature>
<dbReference type="InterPro" id="IPR054416">
    <property type="entry name" value="GST_UstS-like_C"/>
</dbReference>
<dbReference type="Pfam" id="PF22041">
    <property type="entry name" value="GST_C_7"/>
    <property type="match status" value="1"/>
</dbReference>
<dbReference type="Gene3D" id="3.40.30.10">
    <property type="entry name" value="Glutaredoxin"/>
    <property type="match status" value="1"/>
</dbReference>
<protein>
    <submittedName>
        <fullName evidence="4">Uncharacterized protein</fullName>
    </submittedName>
</protein>